<name>T0H0I5_9LEPT</name>
<comment type="caution">
    <text evidence="1">The sequence shown here is derived from an EMBL/GenBank/DDBJ whole genome shotgun (WGS) entry which is preliminary data.</text>
</comment>
<sequence length="50" mass="6048">MQFLKTFCIFAKMNHYIRTYENDIYDKVISKLKMLRPTSKVNKSQLNAIY</sequence>
<dbReference type="AlphaFoldDB" id="T0H0I5"/>
<dbReference type="EMBL" id="AKWY02000010">
    <property type="protein sequence ID" value="EQA72991.1"/>
    <property type="molecule type" value="Genomic_DNA"/>
</dbReference>
<proteinExistence type="predicted"/>
<organism evidence="1 2">
    <name type="scientific">Leptospira noguchii serovar Panama str. CZ214</name>
    <dbReference type="NCBI Taxonomy" id="1001595"/>
    <lineage>
        <taxon>Bacteria</taxon>
        <taxon>Pseudomonadati</taxon>
        <taxon>Spirochaetota</taxon>
        <taxon>Spirochaetia</taxon>
        <taxon>Leptospirales</taxon>
        <taxon>Leptospiraceae</taxon>
        <taxon>Leptospira</taxon>
    </lineage>
</organism>
<dbReference type="Proteomes" id="UP000015442">
    <property type="component" value="Unassembled WGS sequence"/>
</dbReference>
<evidence type="ECO:0000313" key="2">
    <source>
        <dbReference type="Proteomes" id="UP000015442"/>
    </source>
</evidence>
<gene>
    <name evidence="1" type="ORF">LEP1GSC059_1511</name>
</gene>
<evidence type="ECO:0000313" key="1">
    <source>
        <dbReference type="EMBL" id="EQA72991.1"/>
    </source>
</evidence>
<protein>
    <submittedName>
        <fullName evidence="1">Uncharacterized protein</fullName>
    </submittedName>
</protein>
<reference evidence="1 2" key="1">
    <citation type="submission" date="2013-05" db="EMBL/GenBank/DDBJ databases">
        <authorList>
            <person name="Harkins D.M."/>
            <person name="Durkin A.S."/>
            <person name="Brinkac L.M."/>
            <person name="Haft D.H."/>
            <person name="Selengut J.D."/>
            <person name="Sanka R."/>
            <person name="DePew J."/>
            <person name="Purushe J."/>
            <person name="Hartskeerl R.A."/>
            <person name="Ahmed A."/>
            <person name="van der Linden H."/>
            <person name="Goris M.G.A."/>
            <person name="Vinetz J.M."/>
            <person name="Sutton G.G."/>
            <person name="Nierman W.C."/>
            <person name="Fouts D.E."/>
        </authorList>
    </citation>
    <scope>NUCLEOTIDE SEQUENCE [LARGE SCALE GENOMIC DNA]</scope>
    <source>
        <strain evidence="1 2">CZ214</strain>
    </source>
</reference>
<accession>T0H0I5</accession>